<dbReference type="EMBL" id="KZ293481">
    <property type="protein sequence ID" value="PBK60932.1"/>
    <property type="molecule type" value="Genomic_DNA"/>
</dbReference>
<proteinExistence type="predicted"/>
<evidence type="ECO:0000313" key="2">
    <source>
        <dbReference type="EMBL" id="PBK61557.1"/>
    </source>
</evidence>
<evidence type="ECO:0000313" key="3">
    <source>
        <dbReference type="EMBL" id="PBK64421.1"/>
    </source>
</evidence>
<reference evidence="4" key="1">
    <citation type="journal article" date="2017" name="Nat. Ecol. Evol.">
        <title>Genome expansion and lineage-specific genetic innovations in the forest pathogenic fungi Armillaria.</title>
        <authorList>
            <person name="Sipos G."/>
            <person name="Prasanna A.N."/>
            <person name="Walter M.C."/>
            <person name="O'Connor E."/>
            <person name="Balint B."/>
            <person name="Krizsan K."/>
            <person name="Kiss B."/>
            <person name="Hess J."/>
            <person name="Varga T."/>
            <person name="Slot J."/>
            <person name="Riley R."/>
            <person name="Boka B."/>
            <person name="Rigling D."/>
            <person name="Barry K."/>
            <person name="Lee J."/>
            <person name="Mihaltcheva S."/>
            <person name="LaButti K."/>
            <person name="Lipzen A."/>
            <person name="Waldron R."/>
            <person name="Moloney N.M."/>
            <person name="Sperisen C."/>
            <person name="Kredics L."/>
            <person name="Vagvoelgyi C."/>
            <person name="Patrignani A."/>
            <person name="Fitzpatrick D."/>
            <person name="Nagy I."/>
            <person name="Doyle S."/>
            <person name="Anderson J.B."/>
            <person name="Grigoriev I.V."/>
            <person name="Gueldener U."/>
            <person name="Muensterkoetter M."/>
            <person name="Nagy L.G."/>
        </authorList>
    </citation>
    <scope>NUCLEOTIDE SEQUENCE [LARGE SCALE GENOMIC DNA]</scope>
    <source>
        <strain evidence="4">28-4</strain>
    </source>
</reference>
<dbReference type="Proteomes" id="UP000218334">
    <property type="component" value="Unassembled WGS sequence"/>
</dbReference>
<evidence type="ECO:0000313" key="1">
    <source>
        <dbReference type="EMBL" id="PBK60932.1"/>
    </source>
</evidence>
<name>A0A2H3B1J6_9AGAR</name>
<gene>
    <name evidence="3" type="ORF">ARMSODRAFT_1087854</name>
    <name evidence="2" type="ORF">ARMSODRAFT_1089550</name>
    <name evidence="1" type="ORF">ARMSODRAFT_965590</name>
</gene>
<protein>
    <submittedName>
        <fullName evidence="1">Uncharacterized protein</fullName>
    </submittedName>
</protein>
<accession>A0A2H3B1J6</accession>
<dbReference type="EMBL" id="KZ293474">
    <property type="protein sequence ID" value="PBK61557.1"/>
    <property type="molecule type" value="Genomic_DNA"/>
</dbReference>
<sequence length="317" mass="35301">MVPTTCTVDGVAFTLSICLERAQSVSKMRSGPSTVFLVTSRASFSTRIVLHNDETISVDVCLGLDWLMSLLGQADGAVPSDFDCLRTVSRLFFEPGSSHFFYNLPYSTIVYELAGHGLLHKTSCRQEHVFRNLLVEHFLAGMCASNNGPFCRSYVQACHRGRVRPPVFFLSALHYSGALAIMPPPALKPFWHFLTLSTTSYDKRDRTLLALSNRLKVARYLQYKGDVTYMAAMFDAAFETLRRDDLVRMMCAHGMTSSGVSSTVDDIKEALSDHVFGGLCADGLRLPVSKIPVGCLDCLHEFAFSDRVRSRNVRWLS</sequence>
<reference evidence="1" key="2">
    <citation type="journal article" date="2017" name="Nat. Ecol. Evol.">
        <title>Lineage-specific genetic innovations streamline the genomes of Armillaria species to pathogenesis.</title>
        <authorList>
            <consortium name="DOE Joint Genome Institute"/>
            <person name="Sipos G."/>
            <person name="Prasanna A.N."/>
            <person name="Walter M.C."/>
            <person name="O'Connor E."/>
            <person name="Balint B."/>
            <person name="Krizsan K."/>
            <person name="Kiss B."/>
            <person name="Hess J."/>
            <person name="Varga T."/>
            <person name="Slot J."/>
            <person name="Riley R."/>
            <person name="Boka B."/>
            <person name="Rigling D."/>
            <person name="Barry K."/>
            <person name="Lee J."/>
            <person name="Mihaltcheva S."/>
            <person name="LaButti K."/>
            <person name="Lipzen A."/>
            <person name="Waldron R."/>
            <person name="Moloney N.M."/>
            <person name="Sperisen C."/>
            <person name="Kredics L."/>
            <person name="Vagvolgyi C."/>
            <person name="Patrignani A."/>
            <person name="Fitzpatrick D."/>
            <person name="Nagy I."/>
            <person name="Doyle S."/>
            <person name="Anderson J."/>
            <person name="Grigoriev I.V."/>
            <person name="Guldener U."/>
            <person name="Munsterkotter M."/>
            <person name="Nagy L.G."/>
        </authorList>
    </citation>
    <scope>NUCLEOTIDE SEQUENCE [LARGE SCALE GENOMIC DNA]</scope>
    <source>
        <strain evidence="1">28-4</strain>
    </source>
</reference>
<organism evidence="1 4">
    <name type="scientific">Armillaria solidipes</name>
    <dbReference type="NCBI Taxonomy" id="1076256"/>
    <lineage>
        <taxon>Eukaryota</taxon>
        <taxon>Fungi</taxon>
        <taxon>Dikarya</taxon>
        <taxon>Basidiomycota</taxon>
        <taxon>Agaricomycotina</taxon>
        <taxon>Agaricomycetes</taxon>
        <taxon>Agaricomycetidae</taxon>
        <taxon>Agaricales</taxon>
        <taxon>Marasmiineae</taxon>
        <taxon>Physalacriaceae</taxon>
        <taxon>Armillaria</taxon>
    </lineage>
</organism>
<evidence type="ECO:0000313" key="4">
    <source>
        <dbReference type="Proteomes" id="UP000218334"/>
    </source>
</evidence>
<dbReference type="AlphaFoldDB" id="A0A2H3B1J6"/>
<keyword evidence="4" id="KW-1185">Reference proteome</keyword>
<dbReference type="EMBL" id="KZ293451">
    <property type="protein sequence ID" value="PBK64421.1"/>
    <property type="molecule type" value="Genomic_DNA"/>
</dbReference>